<dbReference type="AlphaFoldDB" id="A0A9P5BW14"/>
<evidence type="ECO:0000256" key="8">
    <source>
        <dbReference type="SAM" id="MobiDB-lite"/>
    </source>
</evidence>
<protein>
    <recommendedName>
        <fullName evidence="6">methylated diphthine methylhydrolase</fullName>
        <ecNumber evidence="6">3.1.1.97</ecNumber>
    </recommendedName>
</protein>
<dbReference type="PANTHER" id="PTHR46042:SF1">
    <property type="entry name" value="DIPHTHINE METHYLTRANSFERASE"/>
    <property type="match status" value="1"/>
</dbReference>
<comment type="caution">
    <text evidence="9">The sequence shown here is derived from an EMBL/GenBank/DDBJ whole genome shotgun (WGS) entry which is preliminary data.</text>
</comment>
<dbReference type="EC" id="3.1.1.97" evidence="6"/>
<sequence length="391" mass="42999">MASIDSLLTLTLDLPPSCIEFWPRDSQYAVVGTYNLEKEDGQGSGLSDPAQHEGQKKQSQSRNGSLILVRVEGDNVKIVQTLATPSAILDVHFLQQEGADSIFGVATSTGAMGIYQLDQESPGDVPEMMLLQTIQYFPENELITAFSWHPEQSAVGMTLSTGKVCLGKIDLENPSHLDVGLHELEAWTLAFLPDGTGIYSGGDDSVLKYMELPRDHPDSKEEIAGANYAPSWIMSWSDRKAHSAGVTAILPIHVDSGNSWIVTGSYDDHIRLMHAPTVGRRQVHAEMDLGGGVWRLKVLDKKLAPPAAANSSDATQPPEEVLLLVSCMHAGARIVKLVRSGDEWKFEVLAKFEEHKSMNYGSDSQVKLNAQGQRTFISTSFYDRLLCLWRY</sequence>
<comment type="catalytic activity">
    <reaction evidence="7">
        <text>diphthine methyl ester-[translation elongation factor 2] + H2O = diphthine-[translation elongation factor 2] + methanol + H(+)</text>
        <dbReference type="Rhea" id="RHEA:42656"/>
        <dbReference type="Rhea" id="RHEA-COMP:10172"/>
        <dbReference type="Rhea" id="RHEA-COMP:10173"/>
        <dbReference type="ChEBI" id="CHEBI:15377"/>
        <dbReference type="ChEBI" id="CHEBI:15378"/>
        <dbReference type="ChEBI" id="CHEBI:17790"/>
        <dbReference type="ChEBI" id="CHEBI:79005"/>
        <dbReference type="ChEBI" id="CHEBI:82696"/>
        <dbReference type="EC" id="3.1.1.97"/>
    </reaction>
</comment>
<evidence type="ECO:0000313" key="9">
    <source>
        <dbReference type="EMBL" id="KAF3032810.1"/>
    </source>
</evidence>
<keyword evidence="10" id="KW-1185">Reference proteome</keyword>
<evidence type="ECO:0000256" key="5">
    <source>
        <dbReference type="ARBA" id="ARBA00038092"/>
    </source>
</evidence>
<dbReference type="InterPro" id="IPR052415">
    <property type="entry name" value="Diphthine_MTase"/>
</dbReference>
<keyword evidence="2" id="KW-0853">WD repeat</keyword>
<dbReference type="GO" id="GO:0017183">
    <property type="term" value="P:protein histidyl modification to diphthamide"/>
    <property type="evidence" value="ECO:0007669"/>
    <property type="project" value="TreeGrafter"/>
</dbReference>
<feature type="region of interest" description="Disordered" evidence="8">
    <location>
        <begin position="40"/>
        <end position="61"/>
    </location>
</feature>
<dbReference type="InterPro" id="IPR015943">
    <property type="entry name" value="WD40/YVTN_repeat-like_dom_sf"/>
</dbReference>
<dbReference type="Pfam" id="PF00400">
    <property type="entry name" value="WD40"/>
    <property type="match status" value="2"/>
</dbReference>
<dbReference type="GO" id="GO:0005737">
    <property type="term" value="C:cytoplasm"/>
    <property type="evidence" value="ECO:0007669"/>
    <property type="project" value="TreeGrafter"/>
</dbReference>
<dbReference type="Gene3D" id="2.130.10.10">
    <property type="entry name" value="YVTN repeat-like/Quinoprotein amine dehydrogenase"/>
    <property type="match status" value="1"/>
</dbReference>
<comment type="similarity">
    <text evidence="5">Belongs to the DPH7 family.</text>
</comment>
<reference evidence="9" key="1">
    <citation type="submission" date="2019-04" db="EMBL/GenBank/DDBJ databases">
        <title>Sequencing of skin fungus with MAO and IRED activity.</title>
        <authorList>
            <person name="Marsaioli A.J."/>
            <person name="Bonatto J.M.C."/>
            <person name="Reis Junior O."/>
        </authorList>
    </citation>
    <scope>NUCLEOTIDE SEQUENCE</scope>
    <source>
        <strain evidence="9">28M1</strain>
    </source>
</reference>
<dbReference type="SUPFAM" id="SSF50978">
    <property type="entry name" value="WD40 repeat-like"/>
    <property type="match status" value="1"/>
</dbReference>
<accession>A0A9P5BW14</accession>
<evidence type="ECO:0000256" key="6">
    <source>
        <dbReference type="ARBA" id="ARBA00039131"/>
    </source>
</evidence>
<evidence type="ECO:0000313" key="10">
    <source>
        <dbReference type="Proteomes" id="UP000758155"/>
    </source>
</evidence>
<gene>
    <name evidence="9" type="ORF">E8E12_002750</name>
</gene>
<organism evidence="9 10">
    <name type="scientific">Didymella heteroderae</name>
    <dbReference type="NCBI Taxonomy" id="1769908"/>
    <lineage>
        <taxon>Eukaryota</taxon>
        <taxon>Fungi</taxon>
        <taxon>Dikarya</taxon>
        <taxon>Ascomycota</taxon>
        <taxon>Pezizomycotina</taxon>
        <taxon>Dothideomycetes</taxon>
        <taxon>Pleosporomycetidae</taxon>
        <taxon>Pleosporales</taxon>
        <taxon>Pleosporineae</taxon>
        <taxon>Didymellaceae</taxon>
        <taxon>Didymella</taxon>
    </lineage>
</organism>
<evidence type="ECO:0000256" key="7">
    <source>
        <dbReference type="ARBA" id="ARBA00047551"/>
    </source>
</evidence>
<dbReference type="InterPro" id="IPR001680">
    <property type="entry name" value="WD40_rpt"/>
</dbReference>
<evidence type="ECO:0000256" key="2">
    <source>
        <dbReference type="ARBA" id="ARBA00022574"/>
    </source>
</evidence>
<dbReference type="OrthoDB" id="1930760at2759"/>
<comment type="pathway">
    <text evidence="1">Protein modification; peptidyl-diphthamide biosynthesis.</text>
</comment>
<keyword evidence="3" id="KW-0677">Repeat</keyword>
<evidence type="ECO:0000256" key="1">
    <source>
        <dbReference type="ARBA" id="ARBA00005156"/>
    </source>
</evidence>
<evidence type="ECO:0000256" key="3">
    <source>
        <dbReference type="ARBA" id="ARBA00022737"/>
    </source>
</evidence>
<proteinExistence type="inferred from homology"/>
<dbReference type="InterPro" id="IPR036322">
    <property type="entry name" value="WD40_repeat_dom_sf"/>
</dbReference>
<dbReference type="PANTHER" id="PTHR46042">
    <property type="entry name" value="DIPHTHINE METHYLTRANSFERASE"/>
    <property type="match status" value="1"/>
</dbReference>
<dbReference type="Proteomes" id="UP000758155">
    <property type="component" value="Unassembled WGS sequence"/>
</dbReference>
<dbReference type="GO" id="GO:0061685">
    <property type="term" value="F:diphthine methylesterase activity"/>
    <property type="evidence" value="ECO:0007669"/>
    <property type="project" value="UniProtKB-EC"/>
</dbReference>
<dbReference type="EMBL" id="SWKV01000092">
    <property type="protein sequence ID" value="KAF3032810.1"/>
    <property type="molecule type" value="Genomic_DNA"/>
</dbReference>
<name>A0A9P5BW14_9PLEO</name>
<evidence type="ECO:0000256" key="4">
    <source>
        <dbReference type="ARBA" id="ARBA00022801"/>
    </source>
</evidence>
<keyword evidence="4" id="KW-0378">Hydrolase</keyword>